<gene>
    <name evidence="10" type="ORF">SAMN05421779_102756</name>
</gene>
<evidence type="ECO:0000259" key="6">
    <source>
        <dbReference type="Pfam" id="PF00460"/>
    </source>
</evidence>
<keyword evidence="4 5" id="KW-0975">Bacterial flagellum</keyword>
<dbReference type="PROSITE" id="PS00588">
    <property type="entry name" value="FLAGELLA_BB_ROD"/>
    <property type="match status" value="1"/>
</dbReference>
<dbReference type="Pfam" id="PF22692">
    <property type="entry name" value="LlgE_F_G_D1"/>
    <property type="match status" value="1"/>
</dbReference>
<sequence>MSIGGALNSAVSGLKAQSTAMAIISDNLSNSETTGYKALSTSFSNLVTQSSLSSSYSSGGVRATPRQSVANQGLIESTSSTTDMAISGNGLFVVTDSVDSNTLYYTRNGSFDLDSEGYLTSNGYYLQGWALDQDGSVVGGNANSSASLTAIDLSAFNSSAAATTTTSIQANLPSTAEDGDTFTSAMEIYDSLGTAHTVSMTWTKTSTSEWTLDFSDPTLSSDDSVTSGTISGGPISVTFTDGVLASVSPDPAEITVSGWTTGASDSTITMDLGTVGATDGLTQYAPTDSDNIDVQIEDISQDGLKYGTLNGVEVQDDGTVVASYDNGDEVAVYKIPLATFTNYNGLSLNTDGMYQATADSGTYTLTEAGTGSAGTITGSALEASTVDTAEEFSKMIVSQQAYSAASQIITTCGDMYDDLMSAVR</sequence>
<dbReference type="InterPro" id="IPR019776">
    <property type="entry name" value="Flagellar_basal_body_rod_CS"/>
</dbReference>
<evidence type="ECO:0000256" key="5">
    <source>
        <dbReference type="RuleBase" id="RU362116"/>
    </source>
</evidence>
<feature type="domain" description="Flagellar hook protein FlgE/F/G-like D1" evidence="9">
    <location>
        <begin position="85"/>
        <end position="135"/>
    </location>
</feature>
<dbReference type="GO" id="GO:0009425">
    <property type="term" value="C:bacterial-type flagellum basal body"/>
    <property type="evidence" value="ECO:0007669"/>
    <property type="project" value="UniProtKB-SubCell"/>
</dbReference>
<dbReference type="Pfam" id="PF07559">
    <property type="entry name" value="FlgE_D2"/>
    <property type="match status" value="1"/>
</dbReference>
<feature type="domain" description="Flagellar basal body rod protein N-terminal" evidence="6">
    <location>
        <begin position="7"/>
        <end position="37"/>
    </location>
</feature>
<dbReference type="InterPro" id="IPR020013">
    <property type="entry name" value="Flagellar_FlgE/F/G"/>
</dbReference>
<dbReference type="Pfam" id="PF00460">
    <property type="entry name" value="Flg_bb_rod"/>
    <property type="match status" value="1"/>
</dbReference>
<dbReference type="Gene3D" id="2.60.98.20">
    <property type="entry name" value="Flagellar hook protein FlgE"/>
    <property type="match status" value="1"/>
</dbReference>
<keyword evidence="11" id="KW-1185">Reference proteome</keyword>
<dbReference type="GO" id="GO:0071978">
    <property type="term" value="P:bacterial-type flagellum-dependent swarming motility"/>
    <property type="evidence" value="ECO:0007669"/>
    <property type="project" value="TreeGrafter"/>
</dbReference>
<keyword evidence="10" id="KW-0966">Cell projection</keyword>
<dbReference type="PANTHER" id="PTHR30435:SF1">
    <property type="entry name" value="FLAGELLAR HOOK PROTEIN FLGE"/>
    <property type="match status" value="1"/>
</dbReference>
<dbReference type="STRING" id="80876.SAMN05421779_102756"/>
<evidence type="ECO:0000259" key="7">
    <source>
        <dbReference type="Pfam" id="PF06429"/>
    </source>
</evidence>
<dbReference type="InterPro" id="IPR053967">
    <property type="entry name" value="LlgE_F_G-like_D1"/>
</dbReference>
<name>A0A1N7KG48_9PROT</name>
<evidence type="ECO:0000313" key="10">
    <source>
        <dbReference type="EMBL" id="SIS60434.1"/>
    </source>
</evidence>
<evidence type="ECO:0000259" key="9">
    <source>
        <dbReference type="Pfam" id="PF22692"/>
    </source>
</evidence>
<dbReference type="InterPro" id="IPR037925">
    <property type="entry name" value="FlgE/F/G-like"/>
</dbReference>
<comment type="similarity">
    <text evidence="2 5">Belongs to the flagella basal body rod proteins family.</text>
</comment>
<evidence type="ECO:0000256" key="1">
    <source>
        <dbReference type="ARBA" id="ARBA00004117"/>
    </source>
</evidence>
<dbReference type="GO" id="GO:0009424">
    <property type="term" value="C:bacterial-type flagellum hook"/>
    <property type="evidence" value="ECO:0007669"/>
    <property type="project" value="TreeGrafter"/>
</dbReference>
<comment type="function">
    <text evidence="5">A flexible structure which links the flagellar filament to the drive apparatus in the basal body.</text>
</comment>
<dbReference type="Pfam" id="PF06429">
    <property type="entry name" value="Flg_bbr_C"/>
    <property type="match status" value="1"/>
</dbReference>
<evidence type="ECO:0000256" key="2">
    <source>
        <dbReference type="ARBA" id="ARBA00009677"/>
    </source>
</evidence>
<keyword evidence="10" id="KW-0969">Cilium</keyword>
<dbReference type="InterPro" id="IPR011491">
    <property type="entry name" value="FlgE_D2"/>
</dbReference>
<evidence type="ECO:0000256" key="3">
    <source>
        <dbReference type="ARBA" id="ARBA00019015"/>
    </source>
</evidence>
<dbReference type="NCBIfam" id="TIGR03506">
    <property type="entry name" value="FlgEFG_subfam"/>
    <property type="match status" value="1"/>
</dbReference>
<accession>A0A1N7KG48</accession>
<evidence type="ECO:0000256" key="4">
    <source>
        <dbReference type="ARBA" id="ARBA00023143"/>
    </source>
</evidence>
<dbReference type="OrthoDB" id="8372879at2"/>
<comment type="subcellular location">
    <subcellularLocation>
        <location evidence="1 5">Bacterial flagellum basal body</location>
    </subcellularLocation>
</comment>
<dbReference type="InterPro" id="IPR010930">
    <property type="entry name" value="Flg_bb/hook_C_dom"/>
</dbReference>
<evidence type="ECO:0000313" key="11">
    <source>
        <dbReference type="Proteomes" id="UP000185678"/>
    </source>
</evidence>
<organism evidence="10 11">
    <name type="scientific">Insolitispirillum peregrinum</name>
    <dbReference type="NCBI Taxonomy" id="80876"/>
    <lineage>
        <taxon>Bacteria</taxon>
        <taxon>Pseudomonadati</taxon>
        <taxon>Pseudomonadota</taxon>
        <taxon>Alphaproteobacteria</taxon>
        <taxon>Rhodospirillales</taxon>
        <taxon>Novispirillaceae</taxon>
        <taxon>Insolitispirillum</taxon>
    </lineage>
</organism>
<dbReference type="RefSeq" id="WP_076399569.1">
    <property type="nucleotide sequence ID" value="NZ_FTOA01000002.1"/>
</dbReference>
<feature type="domain" description="Flagellar basal-body/hook protein C-terminal" evidence="7">
    <location>
        <begin position="379"/>
        <end position="420"/>
    </location>
</feature>
<proteinExistence type="inferred from homology"/>
<dbReference type="Proteomes" id="UP000185678">
    <property type="component" value="Unassembled WGS sequence"/>
</dbReference>
<dbReference type="SUPFAM" id="SSF117143">
    <property type="entry name" value="Flagellar hook protein flgE"/>
    <property type="match status" value="1"/>
</dbReference>
<dbReference type="GO" id="GO:0005829">
    <property type="term" value="C:cytosol"/>
    <property type="evidence" value="ECO:0007669"/>
    <property type="project" value="TreeGrafter"/>
</dbReference>
<feature type="domain" description="Flagellar hook protein FlgE D2" evidence="8">
    <location>
        <begin position="169"/>
        <end position="303"/>
    </location>
</feature>
<evidence type="ECO:0000259" key="8">
    <source>
        <dbReference type="Pfam" id="PF07559"/>
    </source>
</evidence>
<dbReference type="InterPro" id="IPR001444">
    <property type="entry name" value="Flag_bb_rod_N"/>
</dbReference>
<reference evidence="10 11" key="1">
    <citation type="submission" date="2017-01" db="EMBL/GenBank/DDBJ databases">
        <authorList>
            <person name="Mah S.A."/>
            <person name="Swanson W.J."/>
            <person name="Moy G.W."/>
            <person name="Vacquier V.D."/>
        </authorList>
    </citation>
    <scope>NUCLEOTIDE SEQUENCE [LARGE SCALE GENOMIC DNA]</scope>
    <source>
        <strain evidence="10 11">DSM 11589</strain>
    </source>
</reference>
<dbReference type="InterPro" id="IPR037058">
    <property type="entry name" value="Falgellar_hook_FlgE_sf"/>
</dbReference>
<dbReference type="NCBIfam" id="NF004242">
    <property type="entry name" value="PRK05682.2-1"/>
    <property type="match status" value="1"/>
</dbReference>
<protein>
    <recommendedName>
        <fullName evidence="3 5">Flagellar hook protein FlgE</fullName>
    </recommendedName>
</protein>
<keyword evidence="10" id="KW-0282">Flagellum</keyword>
<dbReference type="PANTHER" id="PTHR30435">
    <property type="entry name" value="FLAGELLAR PROTEIN"/>
    <property type="match status" value="1"/>
</dbReference>
<dbReference type="EMBL" id="FTOA01000002">
    <property type="protein sequence ID" value="SIS60434.1"/>
    <property type="molecule type" value="Genomic_DNA"/>
</dbReference>
<dbReference type="AlphaFoldDB" id="A0A1N7KG48"/>